<dbReference type="EMBL" id="QJKJ01006880">
    <property type="protein sequence ID" value="RDX85068.1"/>
    <property type="molecule type" value="Genomic_DNA"/>
</dbReference>
<dbReference type="Proteomes" id="UP000257109">
    <property type="component" value="Unassembled WGS sequence"/>
</dbReference>
<dbReference type="InterPro" id="IPR002156">
    <property type="entry name" value="RNaseH_domain"/>
</dbReference>
<proteinExistence type="predicted"/>
<dbReference type="PANTHER" id="PTHR48475:SF2">
    <property type="entry name" value="RIBONUCLEASE H"/>
    <property type="match status" value="1"/>
</dbReference>
<dbReference type="OrthoDB" id="2016287at2759"/>
<evidence type="ECO:0000313" key="5">
    <source>
        <dbReference type="Proteomes" id="UP000257109"/>
    </source>
</evidence>
<evidence type="ECO:0000259" key="2">
    <source>
        <dbReference type="Pfam" id="PF13456"/>
    </source>
</evidence>
<dbReference type="GO" id="GO:0003676">
    <property type="term" value="F:nucleic acid binding"/>
    <property type="evidence" value="ECO:0007669"/>
    <property type="project" value="InterPro"/>
</dbReference>
<keyword evidence="5" id="KW-1185">Reference proteome</keyword>
<feature type="region of interest" description="Disordered" evidence="1">
    <location>
        <begin position="267"/>
        <end position="286"/>
    </location>
</feature>
<evidence type="ECO:0000259" key="3">
    <source>
        <dbReference type="Pfam" id="PF17921"/>
    </source>
</evidence>
<dbReference type="GO" id="GO:0004523">
    <property type="term" value="F:RNA-DNA hybrid ribonuclease activity"/>
    <property type="evidence" value="ECO:0007669"/>
    <property type="project" value="InterPro"/>
</dbReference>
<evidence type="ECO:0008006" key="6">
    <source>
        <dbReference type="Google" id="ProtNLM"/>
    </source>
</evidence>
<dbReference type="Pfam" id="PF17921">
    <property type="entry name" value="Integrase_H2C2"/>
    <property type="match status" value="1"/>
</dbReference>
<dbReference type="InterPro" id="IPR036397">
    <property type="entry name" value="RNaseH_sf"/>
</dbReference>
<feature type="region of interest" description="Disordered" evidence="1">
    <location>
        <begin position="128"/>
        <end position="158"/>
    </location>
</feature>
<dbReference type="InterPro" id="IPR012337">
    <property type="entry name" value="RNaseH-like_sf"/>
</dbReference>
<dbReference type="Pfam" id="PF13456">
    <property type="entry name" value="RVT_3"/>
    <property type="match status" value="1"/>
</dbReference>
<feature type="non-terminal residue" evidence="4">
    <location>
        <position position="1"/>
    </location>
</feature>
<name>A0A371G3F9_MUCPR</name>
<reference evidence="4" key="1">
    <citation type="submission" date="2018-05" db="EMBL/GenBank/DDBJ databases">
        <title>Draft genome of Mucuna pruriens seed.</title>
        <authorList>
            <person name="Nnadi N.E."/>
            <person name="Vos R."/>
            <person name="Hasami M.H."/>
            <person name="Devisetty U.K."/>
            <person name="Aguiy J.C."/>
        </authorList>
    </citation>
    <scope>NUCLEOTIDE SEQUENCE [LARGE SCALE GENOMIC DNA]</scope>
    <source>
        <strain evidence="4">JCA_2017</strain>
    </source>
</reference>
<accession>A0A371G3F9</accession>
<evidence type="ECO:0000256" key="1">
    <source>
        <dbReference type="SAM" id="MobiDB-lite"/>
    </source>
</evidence>
<feature type="domain" description="Integrase zinc-binding" evidence="3">
    <location>
        <begin position="208"/>
        <end position="259"/>
    </location>
</feature>
<sequence length="286" mass="31931">MVAWSVQLSEFDVSFKRRGHIKAQVLADFITELTPLGTPTTDGEWYLSVDGSSNQTGSGVGVILESPDEVIIEQSLHFEFKASNNQAEYEALLAGMRLACELEAKRLIRVPNKRSVVGQVLGVGHEDGSSLQEIRTSTRPSRPKRVGRPFGQTSQHVEKSMPTIDHPEVWCVEEKVTWMSPFIQYFKDDQVSSFSFPLLKCIEGDEATYVIREVHEGTCGTHIGGRALANKIARAGYYWPTLKSDCMKYVKKCDKCQRFAEGHKAPQNAYNRSPPLGHSTNGESTY</sequence>
<protein>
    <recommendedName>
        <fullName evidence="6">RNase H type-1 domain-containing protein</fullName>
    </recommendedName>
</protein>
<comment type="caution">
    <text evidence="4">The sequence shown here is derived from an EMBL/GenBank/DDBJ whole genome shotgun (WGS) entry which is preliminary data.</text>
</comment>
<dbReference type="InterPro" id="IPR041588">
    <property type="entry name" value="Integrase_H2C2"/>
</dbReference>
<organism evidence="4 5">
    <name type="scientific">Mucuna pruriens</name>
    <name type="common">Velvet bean</name>
    <name type="synonym">Dolichos pruriens</name>
    <dbReference type="NCBI Taxonomy" id="157652"/>
    <lineage>
        <taxon>Eukaryota</taxon>
        <taxon>Viridiplantae</taxon>
        <taxon>Streptophyta</taxon>
        <taxon>Embryophyta</taxon>
        <taxon>Tracheophyta</taxon>
        <taxon>Spermatophyta</taxon>
        <taxon>Magnoliopsida</taxon>
        <taxon>eudicotyledons</taxon>
        <taxon>Gunneridae</taxon>
        <taxon>Pentapetalae</taxon>
        <taxon>rosids</taxon>
        <taxon>fabids</taxon>
        <taxon>Fabales</taxon>
        <taxon>Fabaceae</taxon>
        <taxon>Papilionoideae</taxon>
        <taxon>50 kb inversion clade</taxon>
        <taxon>NPAAA clade</taxon>
        <taxon>indigoferoid/millettioid clade</taxon>
        <taxon>Phaseoleae</taxon>
        <taxon>Mucuna</taxon>
    </lineage>
</organism>
<dbReference type="SUPFAM" id="SSF53098">
    <property type="entry name" value="Ribonuclease H-like"/>
    <property type="match status" value="1"/>
</dbReference>
<dbReference type="PANTHER" id="PTHR48475">
    <property type="entry name" value="RIBONUCLEASE H"/>
    <property type="match status" value="1"/>
</dbReference>
<dbReference type="Gene3D" id="3.30.420.10">
    <property type="entry name" value="Ribonuclease H-like superfamily/Ribonuclease H"/>
    <property type="match status" value="1"/>
</dbReference>
<feature type="compositionally biased region" description="Polar residues" evidence="1">
    <location>
        <begin position="129"/>
        <end position="140"/>
    </location>
</feature>
<gene>
    <name evidence="4" type="ORF">CR513_33790</name>
</gene>
<dbReference type="AlphaFoldDB" id="A0A371G3F9"/>
<evidence type="ECO:0000313" key="4">
    <source>
        <dbReference type="EMBL" id="RDX85068.1"/>
    </source>
</evidence>
<feature type="domain" description="RNase H type-1" evidence="2">
    <location>
        <begin position="50"/>
        <end position="130"/>
    </location>
</feature>
<dbReference type="Gene3D" id="1.10.340.70">
    <property type="match status" value="1"/>
</dbReference>